<proteinExistence type="predicted"/>
<evidence type="ECO:0000313" key="1">
    <source>
        <dbReference type="EnsemblProtists" id="PYU1_T004655"/>
    </source>
</evidence>
<accession>K3WI63</accession>
<name>K3WI63_GLOUD</name>
<sequence>MNSTTYHTVLTEETKLAKATFTKAELVEWLVKKGVASDIDGHTVSTSDGYVALKKVELEAVCKQYKPAPILQAQVLARKFDCDVLLPPVAHPELNPIEMVWVSVKGYAVKRNVSYSLTDVERLTIERLGQIRADEWSKYVRHCIKVENNYYDAADDIPFECTEN</sequence>
<dbReference type="Gene3D" id="3.30.420.10">
    <property type="entry name" value="Ribonuclease H-like superfamily/Ribonuclease H"/>
    <property type="match status" value="1"/>
</dbReference>
<protein>
    <recommendedName>
        <fullName evidence="3">Tc1-like transposase DDE domain-containing protein</fullName>
    </recommendedName>
</protein>
<reference evidence="2" key="1">
    <citation type="journal article" date="2010" name="Genome Biol.">
        <title>Genome sequence of the necrotrophic plant pathogen Pythium ultimum reveals original pathogenicity mechanisms and effector repertoire.</title>
        <authorList>
            <person name="Levesque C.A."/>
            <person name="Brouwer H."/>
            <person name="Cano L."/>
            <person name="Hamilton J.P."/>
            <person name="Holt C."/>
            <person name="Huitema E."/>
            <person name="Raffaele S."/>
            <person name="Robideau G.P."/>
            <person name="Thines M."/>
            <person name="Win J."/>
            <person name="Zerillo M.M."/>
            <person name="Beakes G.W."/>
            <person name="Boore J.L."/>
            <person name="Busam D."/>
            <person name="Dumas B."/>
            <person name="Ferriera S."/>
            <person name="Fuerstenberg S.I."/>
            <person name="Gachon C.M."/>
            <person name="Gaulin E."/>
            <person name="Govers F."/>
            <person name="Grenville-Briggs L."/>
            <person name="Horner N."/>
            <person name="Hostetler J."/>
            <person name="Jiang R.H."/>
            <person name="Johnson J."/>
            <person name="Krajaejun T."/>
            <person name="Lin H."/>
            <person name="Meijer H.J."/>
            <person name="Moore B."/>
            <person name="Morris P."/>
            <person name="Phuntmart V."/>
            <person name="Puiu D."/>
            <person name="Shetty J."/>
            <person name="Stajich J.E."/>
            <person name="Tripathy S."/>
            <person name="Wawra S."/>
            <person name="van West P."/>
            <person name="Whitty B.R."/>
            <person name="Coutinho P.M."/>
            <person name="Henrissat B."/>
            <person name="Martin F."/>
            <person name="Thomas P.D."/>
            <person name="Tyler B.M."/>
            <person name="De Vries R.P."/>
            <person name="Kamoun S."/>
            <person name="Yandell M."/>
            <person name="Tisserat N."/>
            <person name="Buell C.R."/>
        </authorList>
    </citation>
    <scope>NUCLEOTIDE SEQUENCE</scope>
    <source>
        <strain evidence="2">DAOM:BR144</strain>
    </source>
</reference>
<reference evidence="1" key="3">
    <citation type="submission" date="2015-02" db="UniProtKB">
        <authorList>
            <consortium name="EnsemblProtists"/>
        </authorList>
    </citation>
    <scope>IDENTIFICATION</scope>
    <source>
        <strain evidence="1">DAOM BR144</strain>
    </source>
</reference>
<reference evidence="2" key="2">
    <citation type="submission" date="2010-04" db="EMBL/GenBank/DDBJ databases">
        <authorList>
            <person name="Buell R."/>
            <person name="Hamilton J."/>
            <person name="Hostetler J."/>
        </authorList>
    </citation>
    <scope>NUCLEOTIDE SEQUENCE [LARGE SCALE GENOMIC DNA]</scope>
    <source>
        <strain evidence="2">DAOM:BR144</strain>
    </source>
</reference>
<evidence type="ECO:0000313" key="2">
    <source>
        <dbReference type="Proteomes" id="UP000019132"/>
    </source>
</evidence>
<keyword evidence="2" id="KW-1185">Reference proteome</keyword>
<dbReference type="eggNOG" id="ENOG502SWCZ">
    <property type="taxonomic scope" value="Eukaryota"/>
</dbReference>
<dbReference type="GO" id="GO:0003676">
    <property type="term" value="F:nucleic acid binding"/>
    <property type="evidence" value="ECO:0007669"/>
    <property type="project" value="InterPro"/>
</dbReference>
<organism evidence="1 2">
    <name type="scientific">Globisporangium ultimum (strain ATCC 200006 / CBS 805.95 / DAOM BR144)</name>
    <name type="common">Pythium ultimum</name>
    <dbReference type="NCBI Taxonomy" id="431595"/>
    <lineage>
        <taxon>Eukaryota</taxon>
        <taxon>Sar</taxon>
        <taxon>Stramenopiles</taxon>
        <taxon>Oomycota</taxon>
        <taxon>Peronosporomycetes</taxon>
        <taxon>Pythiales</taxon>
        <taxon>Pythiaceae</taxon>
        <taxon>Globisporangium</taxon>
    </lineage>
</organism>
<dbReference type="InterPro" id="IPR036397">
    <property type="entry name" value="RNaseH_sf"/>
</dbReference>
<dbReference type="VEuPathDB" id="FungiDB:PYU1_G004644"/>
<dbReference type="Proteomes" id="UP000019132">
    <property type="component" value="Unassembled WGS sequence"/>
</dbReference>
<dbReference type="EMBL" id="GL376631">
    <property type="status" value="NOT_ANNOTATED_CDS"/>
    <property type="molecule type" value="Genomic_DNA"/>
</dbReference>
<dbReference type="EnsemblProtists" id="PYU1_T004655">
    <property type="protein sequence ID" value="PYU1_T004655"/>
    <property type="gene ID" value="PYU1_G004644"/>
</dbReference>
<dbReference type="AlphaFoldDB" id="K3WI63"/>
<dbReference type="InParanoid" id="K3WI63"/>
<evidence type="ECO:0008006" key="3">
    <source>
        <dbReference type="Google" id="ProtNLM"/>
    </source>
</evidence>
<dbReference type="HOGENOM" id="CLU_136387_1_0_1"/>